<evidence type="ECO:0000313" key="1">
    <source>
        <dbReference type="EMBL" id="PRQ03171.1"/>
    </source>
</evidence>
<name>A0A2S9YDT3_9BACT</name>
<sequence length="76" mass="8806">MMAATQPTLRSRPQFLDEPTFDEVVFGEGETEQRFGFQEFRDLPLRNRVHLLLSKLPKFYLGGAEISRAEAMRFKG</sequence>
<keyword evidence="2" id="KW-1185">Reference proteome</keyword>
<proteinExistence type="predicted"/>
<dbReference type="Proteomes" id="UP000237968">
    <property type="component" value="Unassembled WGS sequence"/>
</dbReference>
<organism evidence="1 2">
    <name type="scientific">Enhygromyxa salina</name>
    <dbReference type="NCBI Taxonomy" id="215803"/>
    <lineage>
        <taxon>Bacteria</taxon>
        <taxon>Pseudomonadati</taxon>
        <taxon>Myxococcota</taxon>
        <taxon>Polyangia</taxon>
        <taxon>Nannocystales</taxon>
        <taxon>Nannocystaceae</taxon>
        <taxon>Enhygromyxa</taxon>
    </lineage>
</organism>
<comment type="caution">
    <text evidence="1">The sequence shown here is derived from an EMBL/GenBank/DDBJ whole genome shotgun (WGS) entry which is preliminary data.</text>
</comment>
<reference evidence="1 2" key="1">
    <citation type="submission" date="2018-03" db="EMBL/GenBank/DDBJ databases">
        <title>Draft Genome Sequences of the Obligatory Marine Myxobacteria Enhygromyxa salina SWB005.</title>
        <authorList>
            <person name="Poehlein A."/>
            <person name="Moghaddam J.A."/>
            <person name="Harms H."/>
            <person name="Alanjari M."/>
            <person name="Koenig G.M."/>
            <person name="Daniel R."/>
            <person name="Schaeberle T.F."/>
        </authorList>
    </citation>
    <scope>NUCLEOTIDE SEQUENCE [LARGE SCALE GENOMIC DNA]</scope>
    <source>
        <strain evidence="1 2">SWB005</strain>
    </source>
</reference>
<protein>
    <submittedName>
        <fullName evidence="1">Uncharacterized protein</fullName>
    </submittedName>
</protein>
<gene>
    <name evidence="1" type="ORF">ENSA5_17920</name>
</gene>
<accession>A0A2S9YDT3</accession>
<evidence type="ECO:0000313" key="2">
    <source>
        <dbReference type="Proteomes" id="UP000237968"/>
    </source>
</evidence>
<dbReference type="RefSeq" id="WP_181197551.1">
    <property type="nucleotide sequence ID" value="NZ_PVNK01000104.1"/>
</dbReference>
<dbReference type="EMBL" id="PVNK01000104">
    <property type="protein sequence ID" value="PRQ03171.1"/>
    <property type="molecule type" value="Genomic_DNA"/>
</dbReference>
<dbReference type="AlphaFoldDB" id="A0A2S9YDT3"/>